<evidence type="ECO:0000313" key="3">
    <source>
        <dbReference type="Proteomes" id="UP000279228"/>
    </source>
</evidence>
<dbReference type="Pfam" id="PF25679">
    <property type="entry name" value="DUF7947"/>
    <property type="match status" value="1"/>
</dbReference>
<evidence type="ECO:0000313" key="2">
    <source>
        <dbReference type="EMBL" id="RMH93688.1"/>
    </source>
</evidence>
<sequence length="131" mass="15009">MEELHRPIQSVQNMEISISRPRVGEIVRLDHSTRAYVSIRDEEDVEDLVGNVTKYNILSGYGRFFVDVLNRTLPFDLHHDVSPGEKALLTKSMDERNRGLDGKIILRASRIITGRGELKRFKVYGVEPSMI</sequence>
<dbReference type="Proteomes" id="UP000279228">
    <property type="component" value="Unassembled WGS sequence"/>
</dbReference>
<name>A0ABX9UN85_9PSED</name>
<gene>
    <name evidence="2" type="ORF">EA798_20155</name>
</gene>
<reference evidence="2 3" key="1">
    <citation type="submission" date="2018-10" db="EMBL/GenBank/DDBJ databases">
        <title>Pseudomonas songnenensis NEAU-ST5-5(T) genome.</title>
        <authorList>
            <person name="Pengp J."/>
            <person name="Liu Z.-P."/>
        </authorList>
    </citation>
    <scope>NUCLEOTIDE SEQUENCE [LARGE SCALE GENOMIC DNA]</scope>
    <source>
        <strain evidence="2 3">NEAU-ST5-5</strain>
    </source>
</reference>
<accession>A0ABX9UN85</accession>
<feature type="domain" description="DUF7947" evidence="1">
    <location>
        <begin position="44"/>
        <end position="126"/>
    </location>
</feature>
<dbReference type="InterPro" id="IPR057707">
    <property type="entry name" value="DUF7947"/>
</dbReference>
<protein>
    <recommendedName>
        <fullName evidence="1">DUF7947 domain-containing protein</fullName>
    </recommendedName>
</protein>
<keyword evidence="3" id="KW-1185">Reference proteome</keyword>
<evidence type="ECO:0000259" key="1">
    <source>
        <dbReference type="Pfam" id="PF25679"/>
    </source>
</evidence>
<dbReference type="EMBL" id="RFFN01000011">
    <property type="protein sequence ID" value="RMH93688.1"/>
    <property type="molecule type" value="Genomic_DNA"/>
</dbReference>
<organism evidence="2 3">
    <name type="scientific">Pseudomonas songnenensis</name>
    <dbReference type="NCBI Taxonomy" id="1176259"/>
    <lineage>
        <taxon>Bacteria</taxon>
        <taxon>Pseudomonadati</taxon>
        <taxon>Pseudomonadota</taxon>
        <taxon>Gammaproteobacteria</taxon>
        <taxon>Pseudomonadales</taxon>
        <taxon>Pseudomonadaceae</taxon>
        <taxon>Pseudomonas</taxon>
    </lineage>
</organism>
<comment type="caution">
    <text evidence="2">The sequence shown here is derived from an EMBL/GenBank/DDBJ whole genome shotgun (WGS) entry which is preliminary data.</text>
</comment>
<proteinExistence type="predicted"/>